<dbReference type="SUPFAM" id="SSF56112">
    <property type="entry name" value="Protein kinase-like (PK-like)"/>
    <property type="match status" value="1"/>
</dbReference>
<dbReference type="InterPro" id="IPR011045">
    <property type="entry name" value="N2O_reductase_N"/>
</dbReference>
<dbReference type="Gene3D" id="2.130.10.10">
    <property type="entry name" value="YVTN repeat-like/Quinoprotein amine dehydrogenase"/>
    <property type="match status" value="2"/>
</dbReference>
<sequence>MMIPRQFGPYELQDLLGTGGMGEVFRAHDTRRDRQVALKLLPEVFTGDGEYTRRFERESYVAARLREPHVIPIHDFGEIDGRLYIDMRLVDGRDIGVMLSQDGALAPQRAVHLIGQIAEALDAAHADGLVHRDVKPSNVLVTASDFVYVVDFGIARSIGTARTSLTMTGATVGTLDYMAPERFTNQPVDSRADVYSLACLLYECLTARRPFAGEDLPALMYAHLFTDAPVPSAVSTAVPPGLDAVVAKGMAKDPADRYDSAGAFAAAARAAVSGLTATHDLGDARPTVRVPTAPPPRPVEPVRMLPVASLGLASADGRHRSSEQLPAPAPAAPASRRSPLLIAMSVLVVLSLAALVLTVVRTFGTGQTAAAAPTTTTGGPVVETAPLEILPAVAIPTVAGTFPAGDTPGYAHVTPNGRTLYICNRNAGVVTVFDTTINGIVASIPVPAGPPRFVSFSPDGSEAYISVYNDEFTENFVSVLDTATNEITATVPVGKRPFASSTNPDGSLLFVPSHDDGRVDVIDLATDTVAREIPVARNPHWVAFGRDGTTFYTANHESNVVSVIEPDTGRIITEIPVGTSPHSTTVSPDGSRVVVVNYDSDEVSVIDTASNTVVGTVPVGQSPQDIAYSPDGRFFYTTDIESDVVTVVNAATLAVTAQIPAVDGPSSVTVLPDGSRAYVSLLNTGQIMVLDTAAT</sequence>
<keyword evidence="6 7" id="KW-0067">ATP-binding</keyword>
<dbReference type="PROSITE" id="PS00107">
    <property type="entry name" value="PROTEIN_KINASE_ATP"/>
    <property type="match status" value="1"/>
</dbReference>
<dbReference type="InterPro" id="IPR011964">
    <property type="entry name" value="YVTN_b-propeller_repeat"/>
</dbReference>
<dbReference type="EMBL" id="CP053564">
    <property type="protein sequence ID" value="QJY47268.1"/>
    <property type="molecule type" value="Genomic_DNA"/>
</dbReference>
<dbReference type="InterPro" id="IPR017441">
    <property type="entry name" value="Protein_kinase_ATP_BS"/>
</dbReference>
<dbReference type="KEGG" id="pbro:HOP40_16840"/>
<dbReference type="CDD" id="cd14014">
    <property type="entry name" value="STKc_PknB_like"/>
    <property type="match status" value="1"/>
</dbReference>
<dbReference type="GO" id="GO:0005524">
    <property type="term" value="F:ATP binding"/>
    <property type="evidence" value="ECO:0007669"/>
    <property type="project" value="UniProtKB-UniRule"/>
</dbReference>
<dbReference type="SMART" id="SM00220">
    <property type="entry name" value="S_TKc"/>
    <property type="match status" value="1"/>
</dbReference>
<evidence type="ECO:0000256" key="3">
    <source>
        <dbReference type="ARBA" id="ARBA00022679"/>
    </source>
</evidence>
<gene>
    <name evidence="9" type="ORF">HOP40_16840</name>
</gene>
<dbReference type="InterPro" id="IPR008271">
    <property type="entry name" value="Ser/Thr_kinase_AS"/>
</dbReference>
<dbReference type="PANTHER" id="PTHR47197:SF3">
    <property type="entry name" value="DIHYDRO-HEME D1 DEHYDROGENASE"/>
    <property type="match status" value="1"/>
</dbReference>
<dbReference type="Pfam" id="PF10282">
    <property type="entry name" value="Lactonase"/>
    <property type="match status" value="1"/>
</dbReference>
<evidence type="ECO:0000256" key="1">
    <source>
        <dbReference type="ARBA" id="ARBA00012513"/>
    </source>
</evidence>
<reference evidence="9 10" key="1">
    <citation type="submission" date="2020-05" db="EMBL/GenBank/DDBJ databases">
        <authorList>
            <person name="Mo P."/>
        </authorList>
    </citation>
    <scope>NUCLEOTIDE SEQUENCE [LARGE SCALE GENOMIC DNA]</scope>
    <source>
        <strain evidence="9 10">Gen01</strain>
    </source>
</reference>
<dbReference type="InterPro" id="IPR011048">
    <property type="entry name" value="Haem_d1_sf"/>
</dbReference>
<keyword evidence="5 9" id="KW-0418">Kinase</keyword>
<keyword evidence="10" id="KW-1185">Reference proteome</keyword>
<evidence type="ECO:0000259" key="8">
    <source>
        <dbReference type="PROSITE" id="PS50011"/>
    </source>
</evidence>
<dbReference type="PROSITE" id="PS50011">
    <property type="entry name" value="PROTEIN_KINASE_DOM"/>
    <property type="match status" value="1"/>
</dbReference>
<keyword evidence="3" id="KW-0808">Transferase</keyword>
<evidence type="ECO:0000256" key="6">
    <source>
        <dbReference type="ARBA" id="ARBA00022840"/>
    </source>
</evidence>
<feature type="binding site" evidence="7">
    <location>
        <position position="39"/>
    </location>
    <ligand>
        <name>ATP</name>
        <dbReference type="ChEBI" id="CHEBI:30616"/>
    </ligand>
</feature>
<dbReference type="SUPFAM" id="SSF50974">
    <property type="entry name" value="Nitrous oxide reductase, N-terminal domain"/>
    <property type="match status" value="1"/>
</dbReference>
<dbReference type="InterPro" id="IPR011009">
    <property type="entry name" value="Kinase-like_dom_sf"/>
</dbReference>
<dbReference type="Pfam" id="PF00069">
    <property type="entry name" value="Pkinase"/>
    <property type="match status" value="1"/>
</dbReference>
<dbReference type="GO" id="GO:0004674">
    <property type="term" value="F:protein serine/threonine kinase activity"/>
    <property type="evidence" value="ECO:0007669"/>
    <property type="project" value="UniProtKB-KW"/>
</dbReference>
<dbReference type="PROSITE" id="PS00108">
    <property type="entry name" value="PROTEIN_KINASE_ST"/>
    <property type="match status" value="1"/>
</dbReference>
<dbReference type="NCBIfam" id="TIGR02276">
    <property type="entry name" value="beta_rpt_yvtn"/>
    <property type="match status" value="5"/>
</dbReference>
<feature type="domain" description="Protein kinase" evidence="8">
    <location>
        <begin position="10"/>
        <end position="272"/>
    </location>
</feature>
<evidence type="ECO:0000256" key="7">
    <source>
        <dbReference type="PROSITE-ProRule" id="PRU10141"/>
    </source>
</evidence>
<evidence type="ECO:0000313" key="10">
    <source>
        <dbReference type="Proteomes" id="UP000505377"/>
    </source>
</evidence>
<dbReference type="InterPro" id="IPR015943">
    <property type="entry name" value="WD40/YVTN_repeat-like_dom_sf"/>
</dbReference>
<keyword evidence="2" id="KW-0723">Serine/threonine-protein kinase</keyword>
<dbReference type="Gene3D" id="1.10.510.10">
    <property type="entry name" value="Transferase(Phosphotransferase) domain 1"/>
    <property type="match status" value="1"/>
</dbReference>
<organism evidence="9 10">
    <name type="scientific">Pseudonocardia broussonetiae</name>
    <dbReference type="NCBI Taxonomy" id="2736640"/>
    <lineage>
        <taxon>Bacteria</taxon>
        <taxon>Bacillati</taxon>
        <taxon>Actinomycetota</taxon>
        <taxon>Actinomycetes</taxon>
        <taxon>Pseudonocardiales</taxon>
        <taxon>Pseudonocardiaceae</taxon>
        <taxon>Pseudonocardia</taxon>
    </lineage>
</organism>
<proteinExistence type="predicted"/>
<dbReference type="Gene3D" id="3.30.200.20">
    <property type="entry name" value="Phosphorylase Kinase, domain 1"/>
    <property type="match status" value="1"/>
</dbReference>
<dbReference type="AlphaFoldDB" id="A0A6M6JGX6"/>
<evidence type="ECO:0000256" key="5">
    <source>
        <dbReference type="ARBA" id="ARBA00022777"/>
    </source>
</evidence>
<dbReference type="FunFam" id="1.10.510.10:FF:000021">
    <property type="entry name" value="Serine/threonine protein kinase"/>
    <property type="match status" value="1"/>
</dbReference>
<accession>A0A6M6JGX6</accession>
<dbReference type="EC" id="2.7.11.1" evidence="1"/>
<dbReference type="InterPro" id="IPR000719">
    <property type="entry name" value="Prot_kinase_dom"/>
</dbReference>
<evidence type="ECO:0000313" key="9">
    <source>
        <dbReference type="EMBL" id="QJY47268.1"/>
    </source>
</evidence>
<dbReference type="Proteomes" id="UP000505377">
    <property type="component" value="Chromosome"/>
</dbReference>
<dbReference type="PANTHER" id="PTHR47197">
    <property type="entry name" value="PROTEIN NIRF"/>
    <property type="match status" value="1"/>
</dbReference>
<dbReference type="InterPro" id="IPR019405">
    <property type="entry name" value="Lactonase_7-beta_prop"/>
</dbReference>
<keyword evidence="4 7" id="KW-0547">Nucleotide-binding</keyword>
<dbReference type="InterPro" id="IPR051200">
    <property type="entry name" value="Host-pathogen_enzymatic-act"/>
</dbReference>
<evidence type="ECO:0000256" key="4">
    <source>
        <dbReference type="ARBA" id="ARBA00022741"/>
    </source>
</evidence>
<protein>
    <recommendedName>
        <fullName evidence="1">non-specific serine/threonine protein kinase</fullName>
        <ecNumber evidence="1">2.7.11.1</ecNumber>
    </recommendedName>
</protein>
<dbReference type="SUPFAM" id="SSF51004">
    <property type="entry name" value="C-terminal (heme d1) domain of cytochrome cd1-nitrite reductase"/>
    <property type="match status" value="1"/>
</dbReference>
<evidence type="ECO:0000256" key="2">
    <source>
        <dbReference type="ARBA" id="ARBA00022527"/>
    </source>
</evidence>
<name>A0A6M6JGX6_9PSEU</name>